<dbReference type="Pfam" id="PF22215">
    <property type="entry name" value="MLKL_N"/>
    <property type="match status" value="1"/>
</dbReference>
<evidence type="ECO:0000313" key="4">
    <source>
        <dbReference type="Proteomes" id="UP000250043"/>
    </source>
</evidence>
<dbReference type="GO" id="GO:0007166">
    <property type="term" value="P:cell surface receptor signaling pathway"/>
    <property type="evidence" value="ECO:0007669"/>
    <property type="project" value="InterPro"/>
</dbReference>
<proteinExistence type="predicted"/>
<dbReference type="CDD" id="cd21037">
    <property type="entry name" value="MLKL_NTD"/>
    <property type="match status" value="1"/>
</dbReference>
<dbReference type="InterPro" id="IPR059179">
    <property type="entry name" value="MLKL-like_MCAfunc"/>
</dbReference>
<feature type="domain" description="Mixed lineage kinase" evidence="2">
    <location>
        <begin position="47"/>
        <end position="148"/>
    </location>
</feature>
<keyword evidence="4" id="KW-1185">Reference proteome</keyword>
<sequence length="841" mass="94378">MPLRYIRSKVTAGAVLNVAITTTSVTKELADILQFPPASAAAALLLCIFETIQSLQTNRSECYRLARRCLSLLTDVRDSMDGRWEDAPESLLRVLKKFERTLESIHEYMQGEAENKWRTRFVRKSSIEEALAHYNRELDDAARSFQVATLINIHYSVGDRARSTTALTMEIPGITATTVDVTPVPPYDEIAENNVVHITEAVEFTQSPVSRQGSKDSESYDLVNPVPIPGTRNSSRSEEYVLVDTEYPRGISQPSSSAESYPTASLAMSSSTSTSSVMTPISLSITDAVPAAVMESPSEEDFAILNHHGFRKYHQSEVILKGKSKIKQGWWAGATVAQVDGQKSLVKRYEGRRDEATKKWLRDVKILQNVFHPNLPQMVGYSYEETPTPFILLANVQTRLPQALILDAVEKSSLAFCAQTIIRFYRDTMDAALYLQRQMNLSDSKIQDYVENASFRIDAEQTLIMGLPPPEVDNWVSYRNFGLAHSIRSIYLKILPNRGIARQPYDINDTDVSNEVQKKLSHLAVLANALLSSSSNIDAVQARLQEILQDEEEYQPRISLRQLRMAALRSDIHQTWRQSTVPAYKYAVGDLGYIPAGGGFDSFTVLCNVLRDGLTSFDINTDAEGIQIDWKGGFVDKQDLQPFCLPGDIRGWTVVVPPAAEYNVQITHEAFVSSSDSAWRYLLDHGKELAKTHGIAPEELILVTKVGVDLRFKIHDLRQIHHFHQPASHRGSAFSAPGFSQFGHQNHAGFGGAPFGHSPFGHQQHHHMHMRPFPGQDLSPSVFYLFTAMDKDHEPYWSETPFYTPLPKGAPPPEMKAKCFAGLEWTYGYMNYVQLHAEDFE</sequence>
<name>A0A8E2B4B3_9APHY</name>
<dbReference type="AlphaFoldDB" id="A0A8E2B4B3"/>
<dbReference type="InterPro" id="IPR036537">
    <property type="entry name" value="Adaptor_Cbl_N_dom_sf"/>
</dbReference>
<protein>
    <recommendedName>
        <fullName evidence="2">Mixed lineage kinase domain-containing protein</fullName>
    </recommendedName>
</protein>
<reference evidence="3 4" key="1">
    <citation type="submission" date="2016-07" db="EMBL/GenBank/DDBJ databases">
        <title>Draft genome of the white-rot fungus Obba rivulosa 3A-2.</title>
        <authorList>
            <consortium name="DOE Joint Genome Institute"/>
            <person name="Miettinen O."/>
            <person name="Riley R."/>
            <person name="Acob R."/>
            <person name="Barry K."/>
            <person name="Cullen D."/>
            <person name="De Vries R."/>
            <person name="Hainaut M."/>
            <person name="Hatakka A."/>
            <person name="Henrissat B."/>
            <person name="Hilden K."/>
            <person name="Kuo R."/>
            <person name="Labutti K."/>
            <person name="Lipzen A."/>
            <person name="Makela M.R."/>
            <person name="Sandor L."/>
            <person name="Spatafora J.W."/>
            <person name="Grigoriev I.V."/>
            <person name="Hibbett D.S."/>
        </authorList>
    </citation>
    <scope>NUCLEOTIDE SEQUENCE [LARGE SCALE GENOMIC DNA]</scope>
    <source>
        <strain evidence="3 4">3A-2</strain>
    </source>
</reference>
<dbReference type="Proteomes" id="UP000250043">
    <property type="component" value="Unassembled WGS sequence"/>
</dbReference>
<feature type="region of interest" description="Disordered" evidence="1">
    <location>
        <begin position="207"/>
        <end position="235"/>
    </location>
</feature>
<evidence type="ECO:0000313" key="3">
    <source>
        <dbReference type="EMBL" id="OCH91320.1"/>
    </source>
</evidence>
<accession>A0A8E2B4B3</accession>
<dbReference type="Gene3D" id="1.20.930.20">
    <property type="entry name" value="Adaptor protein Cbl, N-terminal domain"/>
    <property type="match status" value="1"/>
</dbReference>
<evidence type="ECO:0000259" key="2">
    <source>
        <dbReference type="Pfam" id="PF22215"/>
    </source>
</evidence>
<gene>
    <name evidence="3" type="ORF">OBBRIDRAFT_887032</name>
</gene>
<dbReference type="InterPro" id="IPR054000">
    <property type="entry name" value="MLKL_N"/>
</dbReference>
<evidence type="ECO:0000256" key="1">
    <source>
        <dbReference type="SAM" id="MobiDB-lite"/>
    </source>
</evidence>
<organism evidence="3 4">
    <name type="scientific">Obba rivulosa</name>
    <dbReference type="NCBI Taxonomy" id="1052685"/>
    <lineage>
        <taxon>Eukaryota</taxon>
        <taxon>Fungi</taxon>
        <taxon>Dikarya</taxon>
        <taxon>Basidiomycota</taxon>
        <taxon>Agaricomycotina</taxon>
        <taxon>Agaricomycetes</taxon>
        <taxon>Polyporales</taxon>
        <taxon>Gelatoporiaceae</taxon>
        <taxon>Obba</taxon>
    </lineage>
</organism>
<dbReference type="EMBL" id="KV722387">
    <property type="protein sequence ID" value="OCH91320.1"/>
    <property type="molecule type" value="Genomic_DNA"/>
</dbReference>
<dbReference type="OrthoDB" id="3268478at2759"/>